<organism evidence="2">
    <name type="scientific">hydrocarbon metagenome</name>
    <dbReference type="NCBI Taxonomy" id="938273"/>
    <lineage>
        <taxon>unclassified sequences</taxon>
        <taxon>metagenomes</taxon>
        <taxon>ecological metagenomes</taxon>
    </lineage>
</organism>
<dbReference type="AlphaFoldDB" id="A0A0W8FGR0"/>
<reference evidence="2" key="1">
    <citation type="journal article" date="2015" name="Proc. Natl. Acad. Sci. U.S.A.">
        <title>Networks of energetic and metabolic interactions define dynamics in microbial communities.</title>
        <authorList>
            <person name="Embree M."/>
            <person name="Liu J.K."/>
            <person name="Al-Bassam M.M."/>
            <person name="Zengler K."/>
        </authorList>
    </citation>
    <scope>NUCLEOTIDE SEQUENCE</scope>
</reference>
<dbReference type="EMBL" id="LNQE01001229">
    <property type="protein sequence ID" value="KUG20077.1"/>
    <property type="molecule type" value="Genomic_DNA"/>
</dbReference>
<accession>A0A0W8FGR0</accession>
<feature type="compositionally biased region" description="Basic and acidic residues" evidence="1">
    <location>
        <begin position="40"/>
        <end position="55"/>
    </location>
</feature>
<sequence>MQGRVSRTFIWPQQAAGATGIDKPTVQAYPIRHFRPPGTTDRERIAYHGPPERETGTMTRIREAPARFTDFHMQIRLKPAIKPVIDFYWLRPWPETASDPISCETA</sequence>
<proteinExistence type="predicted"/>
<name>A0A0W8FGR0_9ZZZZ</name>
<evidence type="ECO:0000313" key="2">
    <source>
        <dbReference type="EMBL" id="KUG20077.1"/>
    </source>
</evidence>
<feature type="region of interest" description="Disordered" evidence="1">
    <location>
        <begin position="32"/>
        <end position="55"/>
    </location>
</feature>
<protein>
    <submittedName>
        <fullName evidence="2">Uncharacterized protein</fullName>
    </submittedName>
</protein>
<gene>
    <name evidence="2" type="ORF">ASZ90_010179</name>
</gene>
<evidence type="ECO:0000256" key="1">
    <source>
        <dbReference type="SAM" id="MobiDB-lite"/>
    </source>
</evidence>
<comment type="caution">
    <text evidence="2">The sequence shown here is derived from an EMBL/GenBank/DDBJ whole genome shotgun (WGS) entry which is preliminary data.</text>
</comment>